<keyword evidence="4 5" id="KW-0472">Membrane</keyword>
<feature type="transmembrane region" description="Helical" evidence="6">
    <location>
        <begin position="83"/>
        <end position="104"/>
    </location>
</feature>
<feature type="transmembrane region" description="Helical" evidence="6">
    <location>
        <begin position="116"/>
        <end position="140"/>
    </location>
</feature>
<organism evidence="8 9">
    <name type="scientific">Dispira parvispora</name>
    <dbReference type="NCBI Taxonomy" id="1520584"/>
    <lineage>
        <taxon>Eukaryota</taxon>
        <taxon>Fungi</taxon>
        <taxon>Fungi incertae sedis</taxon>
        <taxon>Zoopagomycota</taxon>
        <taxon>Kickxellomycotina</taxon>
        <taxon>Dimargaritomycetes</taxon>
        <taxon>Dimargaritales</taxon>
        <taxon>Dimargaritaceae</taxon>
        <taxon>Dispira</taxon>
    </lineage>
</organism>
<evidence type="ECO:0000259" key="7">
    <source>
        <dbReference type="PROSITE" id="PS51751"/>
    </source>
</evidence>
<evidence type="ECO:0000313" key="8">
    <source>
        <dbReference type="EMBL" id="KAJ1970083.1"/>
    </source>
</evidence>
<dbReference type="GO" id="GO:0016020">
    <property type="term" value="C:membrane"/>
    <property type="evidence" value="ECO:0007669"/>
    <property type="project" value="UniProtKB-SubCell"/>
</dbReference>
<dbReference type="PANTHER" id="PTHR31204:SF1">
    <property type="entry name" value="SIGMA INTRACELLULAR RECEPTOR 2"/>
    <property type="match status" value="1"/>
</dbReference>
<dbReference type="PANTHER" id="PTHR31204">
    <property type="entry name" value="SIGMA INTRACELLULAR RECEPTOR 2"/>
    <property type="match status" value="1"/>
</dbReference>
<dbReference type="Proteomes" id="UP001150925">
    <property type="component" value="Unassembled WGS sequence"/>
</dbReference>
<keyword evidence="3 5" id="KW-1133">Transmembrane helix</keyword>
<dbReference type="AlphaFoldDB" id="A0A9W8EAF1"/>
<comment type="caution">
    <text evidence="8">The sequence shown here is derived from an EMBL/GenBank/DDBJ whole genome shotgun (WGS) entry which is preliminary data.</text>
</comment>
<keyword evidence="9" id="KW-1185">Reference proteome</keyword>
<feature type="domain" description="EXPERA" evidence="7">
    <location>
        <begin position="22"/>
        <end position="166"/>
    </location>
</feature>
<evidence type="ECO:0000256" key="4">
    <source>
        <dbReference type="ARBA" id="ARBA00023136"/>
    </source>
</evidence>
<dbReference type="InterPro" id="IPR033118">
    <property type="entry name" value="EXPERA"/>
</dbReference>
<dbReference type="InterPro" id="IPR051987">
    <property type="entry name" value="Sigma-2_receptor-like"/>
</dbReference>
<dbReference type="GO" id="GO:0005783">
    <property type="term" value="C:endoplasmic reticulum"/>
    <property type="evidence" value="ECO:0007669"/>
    <property type="project" value="TreeGrafter"/>
</dbReference>
<evidence type="ECO:0000256" key="5">
    <source>
        <dbReference type="PROSITE-ProRule" id="PRU01087"/>
    </source>
</evidence>
<dbReference type="OrthoDB" id="433124at2759"/>
<evidence type="ECO:0000256" key="3">
    <source>
        <dbReference type="ARBA" id="ARBA00022989"/>
    </source>
</evidence>
<evidence type="ECO:0000256" key="1">
    <source>
        <dbReference type="ARBA" id="ARBA00004141"/>
    </source>
</evidence>
<evidence type="ECO:0000313" key="9">
    <source>
        <dbReference type="Proteomes" id="UP001150925"/>
    </source>
</evidence>
<name>A0A9W8EAF1_9FUNG</name>
<sequence>MFCSGSTTRTTTVRRPWASRPLDLVFYIYFMVHIPTTILIDSQIVLPSWLYPQPLLNLSDFWHRVSGDPLMAVDQFGLDPNMVWLYTFVVAELVLQLPFFFYAARELYWDSPCIRLPLGLYGAHVATTTLPILVSAWFGYPELLLNQRYLMLAVYSPYFLVPLLMVLNTLCWAVHSGHGSRVINPLPTLSSTDQSQAESISKKTS</sequence>
<dbReference type="PROSITE" id="PS51751">
    <property type="entry name" value="EXPERA"/>
    <property type="match status" value="1"/>
</dbReference>
<gene>
    <name evidence="8" type="primary">TMEM97</name>
    <name evidence="8" type="ORF">IWQ62_000189</name>
</gene>
<feature type="transmembrane region" description="Helical" evidence="6">
    <location>
        <begin position="24"/>
        <end position="46"/>
    </location>
</feature>
<accession>A0A9W8EAF1</accession>
<evidence type="ECO:0000256" key="6">
    <source>
        <dbReference type="SAM" id="Phobius"/>
    </source>
</evidence>
<proteinExistence type="predicted"/>
<keyword evidence="2 5" id="KW-0812">Transmembrane</keyword>
<protein>
    <submittedName>
        <fullName evidence="8">Transmembrane protein 97</fullName>
    </submittedName>
</protein>
<dbReference type="Pfam" id="PF05241">
    <property type="entry name" value="EBP"/>
    <property type="match status" value="1"/>
</dbReference>
<dbReference type="EMBL" id="JANBPY010000006">
    <property type="protein sequence ID" value="KAJ1970083.1"/>
    <property type="molecule type" value="Genomic_DNA"/>
</dbReference>
<comment type="subcellular location">
    <subcellularLocation>
        <location evidence="1">Membrane</location>
        <topology evidence="1">Multi-pass membrane protein</topology>
    </subcellularLocation>
</comment>
<evidence type="ECO:0000256" key="2">
    <source>
        <dbReference type="ARBA" id="ARBA00022692"/>
    </source>
</evidence>
<reference evidence="8" key="1">
    <citation type="submission" date="2022-07" db="EMBL/GenBank/DDBJ databases">
        <title>Phylogenomic reconstructions and comparative analyses of Kickxellomycotina fungi.</title>
        <authorList>
            <person name="Reynolds N.K."/>
            <person name="Stajich J.E."/>
            <person name="Barry K."/>
            <person name="Grigoriev I.V."/>
            <person name="Crous P."/>
            <person name="Smith M.E."/>
        </authorList>
    </citation>
    <scope>NUCLEOTIDE SEQUENCE</scope>
    <source>
        <strain evidence="8">RSA 1196</strain>
    </source>
</reference>
<feature type="transmembrane region" description="Helical" evidence="6">
    <location>
        <begin position="152"/>
        <end position="174"/>
    </location>
</feature>